<dbReference type="PROSITE" id="PS51257">
    <property type="entry name" value="PROKAR_LIPOPROTEIN"/>
    <property type="match status" value="1"/>
</dbReference>
<dbReference type="Gene3D" id="1.25.40.390">
    <property type="match status" value="1"/>
</dbReference>
<evidence type="ECO:0000313" key="8">
    <source>
        <dbReference type="EMBL" id="SDW80349.1"/>
    </source>
</evidence>
<evidence type="ECO:0000256" key="5">
    <source>
        <dbReference type="ARBA" id="ARBA00023237"/>
    </source>
</evidence>
<evidence type="ECO:0000256" key="4">
    <source>
        <dbReference type="ARBA" id="ARBA00023136"/>
    </source>
</evidence>
<dbReference type="Gene3D" id="2.20.20.130">
    <property type="match status" value="1"/>
</dbReference>
<keyword evidence="9" id="KW-1185">Reference proteome</keyword>
<gene>
    <name evidence="8" type="ORF">SAMN05444420_104102</name>
</gene>
<dbReference type="SUPFAM" id="SSF48452">
    <property type="entry name" value="TPR-like"/>
    <property type="match status" value="1"/>
</dbReference>
<evidence type="ECO:0000256" key="3">
    <source>
        <dbReference type="ARBA" id="ARBA00022729"/>
    </source>
</evidence>
<evidence type="ECO:0000259" key="6">
    <source>
        <dbReference type="Pfam" id="PF07980"/>
    </source>
</evidence>
<comment type="caution">
    <text evidence="8">The sequence shown here is derived from an EMBL/GenBank/DDBJ whole genome shotgun (WGS) entry which is preliminary data.</text>
</comment>
<keyword evidence="4" id="KW-0472">Membrane</keyword>
<evidence type="ECO:0000256" key="1">
    <source>
        <dbReference type="ARBA" id="ARBA00004442"/>
    </source>
</evidence>
<dbReference type="AlphaFoldDB" id="A0A1H2WK25"/>
<dbReference type="CDD" id="cd08977">
    <property type="entry name" value="SusD"/>
    <property type="match status" value="1"/>
</dbReference>
<keyword evidence="3" id="KW-0732">Signal</keyword>
<dbReference type="Proteomes" id="UP000182771">
    <property type="component" value="Unassembled WGS sequence"/>
</dbReference>
<dbReference type="InterPro" id="IPR033985">
    <property type="entry name" value="SusD-like_N"/>
</dbReference>
<reference evidence="8 9" key="1">
    <citation type="submission" date="2016-10" db="EMBL/GenBank/DDBJ databases">
        <authorList>
            <person name="Varghese N."/>
            <person name="Submissions S."/>
        </authorList>
    </citation>
    <scope>NUCLEOTIDE SEQUENCE [LARGE SCALE GENOMIC DNA]</scope>
    <source>
        <strain evidence="8 9">DSM 11449</strain>
    </source>
</reference>
<dbReference type="EMBL" id="FNND01000004">
    <property type="protein sequence ID" value="SDW80349.1"/>
    <property type="molecule type" value="Genomic_DNA"/>
</dbReference>
<evidence type="ECO:0000256" key="2">
    <source>
        <dbReference type="ARBA" id="ARBA00006275"/>
    </source>
</evidence>
<keyword evidence="5" id="KW-0998">Cell outer membrane</keyword>
<proteinExistence type="inferred from homology"/>
<protein>
    <submittedName>
        <fullName evidence="8">RagB/SusD domain-containing protein</fullName>
    </submittedName>
</protein>
<dbReference type="Pfam" id="PF07980">
    <property type="entry name" value="SusD_RagB"/>
    <property type="match status" value="1"/>
</dbReference>
<accession>A0A1H2WK25</accession>
<feature type="domain" description="RagB/SusD" evidence="6">
    <location>
        <begin position="348"/>
        <end position="476"/>
    </location>
</feature>
<comment type="similarity">
    <text evidence="2">Belongs to the SusD family.</text>
</comment>
<dbReference type="GO" id="GO:0009279">
    <property type="term" value="C:cell outer membrane"/>
    <property type="evidence" value="ECO:0007669"/>
    <property type="project" value="UniProtKB-SubCell"/>
</dbReference>
<dbReference type="Pfam" id="PF14322">
    <property type="entry name" value="SusD-like_3"/>
    <property type="match status" value="1"/>
</dbReference>
<sequence>MKKIIYTSLFLTGGLLLTSCRKDFTETQFFQSKQAEPLKTVEEASSFVNGTYAQMRAMSYLGAYYLAYGEVRSDEIYNDTSVGRFRAESLYTMDANNGNARDTWTTIYGVIANINNVINAPDNLSSQKAGGGAANPSEVKAIKAQAYAIRGMAFFDLLRLYGQKYTGGTLGVPLPLQYNALANTTRPTIEDTEKRIEADFDMAIQLFQEAATAQRKTLAGLVNTTDKTKLSPMAVKAYQSRFYLYKGDWDKVATLSKEIIASHKYEVMPAADLSASFVKPNTSNSIFELAVGVSGSLGASGYGYLFNSGGYGTLLPTDYALSLFDDADARGNLFAGNSRVGYFLNGKFSDLQSQANVKLVRYEEVLLNAAEAYLKKGNETKALTYYNRLRAQRGFTAAATSLTLEELKKERLRELLGEGFRYWDLLRWGDAVPQYEITGAVNPAKNRTVPNKAFAFPIPQAERNSEYSNVPQNDGY</sequence>
<dbReference type="InterPro" id="IPR011990">
    <property type="entry name" value="TPR-like_helical_dom_sf"/>
</dbReference>
<comment type="subcellular location">
    <subcellularLocation>
        <location evidence="1">Cell outer membrane</location>
    </subcellularLocation>
</comment>
<dbReference type="InterPro" id="IPR012944">
    <property type="entry name" value="SusD_RagB_dom"/>
</dbReference>
<evidence type="ECO:0000259" key="7">
    <source>
        <dbReference type="Pfam" id="PF14322"/>
    </source>
</evidence>
<dbReference type="RefSeq" id="WP_016420736.1">
    <property type="nucleotide sequence ID" value="NZ_FNND01000004.1"/>
</dbReference>
<evidence type="ECO:0000313" key="9">
    <source>
        <dbReference type="Proteomes" id="UP000182771"/>
    </source>
</evidence>
<dbReference type="Gene3D" id="1.25.40.900">
    <property type="match status" value="1"/>
</dbReference>
<organism evidence="8 9">
    <name type="scientific">Capnocytophaga granulosa</name>
    <dbReference type="NCBI Taxonomy" id="45242"/>
    <lineage>
        <taxon>Bacteria</taxon>
        <taxon>Pseudomonadati</taxon>
        <taxon>Bacteroidota</taxon>
        <taxon>Flavobacteriia</taxon>
        <taxon>Flavobacteriales</taxon>
        <taxon>Flavobacteriaceae</taxon>
        <taxon>Capnocytophaga</taxon>
    </lineage>
</organism>
<dbReference type="OrthoDB" id="630434at2"/>
<feature type="domain" description="SusD-like N-terminal" evidence="7">
    <location>
        <begin position="94"/>
        <end position="244"/>
    </location>
</feature>
<name>A0A1H2WK25_9FLAO</name>
<dbReference type="GeneID" id="85017375"/>